<gene>
    <name evidence="5" type="ORF">SVUK_LOCUS5853</name>
</gene>
<reference evidence="5 6" key="1">
    <citation type="submission" date="2018-11" db="EMBL/GenBank/DDBJ databases">
        <authorList>
            <consortium name="Pathogen Informatics"/>
        </authorList>
    </citation>
    <scope>NUCLEOTIDE SEQUENCE [LARGE SCALE GENOMIC DNA]</scope>
</reference>
<dbReference type="Pfam" id="PF01484">
    <property type="entry name" value="Col_cuticle_N"/>
    <property type="match status" value="1"/>
</dbReference>
<feature type="domain" description="Nematode cuticle collagen N-terminal" evidence="4">
    <location>
        <begin position="48"/>
        <end position="100"/>
    </location>
</feature>
<dbReference type="GO" id="GO:0042302">
    <property type="term" value="F:structural constituent of cuticle"/>
    <property type="evidence" value="ECO:0007669"/>
    <property type="project" value="InterPro"/>
</dbReference>
<feature type="compositionally biased region" description="Pro residues" evidence="2">
    <location>
        <begin position="203"/>
        <end position="220"/>
    </location>
</feature>
<dbReference type="Pfam" id="PF01391">
    <property type="entry name" value="Collagen"/>
    <property type="match status" value="1"/>
</dbReference>
<name>A0A3P7KIQ5_STRVU</name>
<dbReference type="InterPro" id="IPR008160">
    <property type="entry name" value="Collagen"/>
</dbReference>
<dbReference type="EMBL" id="UYYB01017868">
    <property type="protein sequence ID" value="VDM70855.1"/>
    <property type="molecule type" value="Genomic_DNA"/>
</dbReference>
<dbReference type="OrthoDB" id="5868420at2759"/>
<accession>A0A3P7KIQ5</accession>
<dbReference type="PANTHER" id="PTHR24637:SF372">
    <property type="entry name" value="NEMATODE CUTICLE COLLAGEN N-TERMINAL DOMAIN-CONTAINING PROTEIN"/>
    <property type="match status" value="1"/>
</dbReference>
<evidence type="ECO:0000313" key="5">
    <source>
        <dbReference type="EMBL" id="VDM70855.1"/>
    </source>
</evidence>
<sequence length="240" mass="24684">MLFANALRKFAGFAIKDVGYNGKRFVTLLLFQEMSDATKLMETESVKRFAFFGVTISTVATLTAIIAVPMLCLYMQHIQSGLQDELNFCRSRGENVKAEFSKLATVRQAAIISRKKRALNACCSCGTGPPGPPGPPGLDGPPGKDGIPGTPGAPGADAASGDIHPKAEDFCFECEPSPPGPPGPPGIKGPDGMPGAPGEQGPPGRPGFRGPPGPQGPPGNPGADGEPGAPGQPGQIRTMP</sequence>
<protein>
    <recommendedName>
        <fullName evidence="4">Nematode cuticle collagen N-terminal domain-containing protein</fullName>
    </recommendedName>
</protein>
<evidence type="ECO:0000256" key="1">
    <source>
        <dbReference type="ARBA" id="ARBA00022737"/>
    </source>
</evidence>
<feature type="compositionally biased region" description="Pro residues" evidence="2">
    <location>
        <begin position="176"/>
        <end position="187"/>
    </location>
</feature>
<dbReference type="Proteomes" id="UP000270094">
    <property type="component" value="Unassembled WGS sequence"/>
</dbReference>
<feature type="transmembrane region" description="Helical" evidence="3">
    <location>
        <begin position="49"/>
        <end position="74"/>
    </location>
</feature>
<feature type="region of interest" description="Disordered" evidence="2">
    <location>
        <begin position="130"/>
        <end position="240"/>
    </location>
</feature>
<feature type="compositionally biased region" description="Pro residues" evidence="2">
    <location>
        <begin position="130"/>
        <end position="139"/>
    </location>
</feature>
<dbReference type="SMART" id="SM01088">
    <property type="entry name" value="Col_cuticle_N"/>
    <property type="match status" value="1"/>
</dbReference>
<keyword evidence="6" id="KW-1185">Reference proteome</keyword>
<evidence type="ECO:0000259" key="4">
    <source>
        <dbReference type="SMART" id="SM01088"/>
    </source>
</evidence>
<evidence type="ECO:0000313" key="6">
    <source>
        <dbReference type="Proteomes" id="UP000270094"/>
    </source>
</evidence>
<keyword evidence="3" id="KW-0812">Transmembrane</keyword>
<organism evidence="5 6">
    <name type="scientific">Strongylus vulgaris</name>
    <name type="common">Blood worm</name>
    <dbReference type="NCBI Taxonomy" id="40348"/>
    <lineage>
        <taxon>Eukaryota</taxon>
        <taxon>Metazoa</taxon>
        <taxon>Ecdysozoa</taxon>
        <taxon>Nematoda</taxon>
        <taxon>Chromadorea</taxon>
        <taxon>Rhabditida</taxon>
        <taxon>Rhabditina</taxon>
        <taxon>Rhabditomorpha</taxon>
        <taxon>Strongyloidea</taxon>
        <taxon>Strongylidae</taxon>
        <taxon>Strongylus</taxon>
    </lineage>
</organism>
<feature type="compositionally biased region" description="Low complexity" evidence="2">
    <location>
        <begin position="144"/>
        <end position="162"/>
    </location>
</feature>
<evidence type="ECO:0000256" key="2">
    <source>
        <dbReference type="SAM" id="MobiDB-lite"/>
    </source>
</evidence>
<keyword evidence="3" id="KW-1133">Transmembrane helix</keyword>
<feature type="non-terminal residue" evidence="5">
    <location>
        <position position="240"/>
    </location>
</feature>
<dbReference type="AlphaFoldDB" id="A0A3P7KIQ5"/>
<keyword evidence="1" id="KW-0677">Repeat</keyword>
<dbReference type="InterPro" id="IPR002486">
    <property type="entry name" value="Col_cuticle_N"/>
</dbReference>
<feature type="compositionally biased region" description="Low complexity" evidence="2">
    <location>
        <begin position="188"/>
        <end position="199"/>
    </location>
</feature>
<dbReference type="PANTHER" id="PTHR24637">
    <property type="entry name" value="COLLAGEN"/>
    <property type="match status" value="1"/>
</dbReference>
<keyword evidence="3" id="KW-0472">Membrane</keyword>
<proteinExistence type="predicted"/>
<evidence type="ECO:0000256" key="3">
    <source>
        <dbReference type="SAM" id="Phobius"/>
    </source>
</evidence>